<evidence type="ECO:0000256" key="1">
    <source>
        <dbReference type="ARBA" id="ARBA00004651"/>
    </source>
</evidence>
<evidence type="ECO:0000313" key="8">
    <source>
        <dbReference type="Proteomes" id="UP000036097"/>
    </source>
</evidence>
<accession>A0A0J1H026</accession>
<keyword evidence="4 5" id="KW-0472">Membrane</keyword>
<dbReference type="STRING" id="1195763.ABT56_12380"/>
<sequence>MLINQPITLRSVIRLNPVRVIFTWLMVLVENVFMILIPLFIGFAIDGVLKQNMQPLLVFAVILLMLVVIGVGRRFYDTRVYGDIRVTLANVVERNLRDASVSVKDARLSMSRELVDFLEEDLPSLITATVQLVATVIILATFHIKLALCVLAAGFGMLLIYAFFHQSFTRLNGALNDQLEEQVRVLSGHAFAAIRTHFEQLKRCEIKLSDTEALVFGLIFIILFAAVLTNLWMVGSLHDPTVGKVFSIVTYSLEFVETAVMLPITLQTLSRLTEISQRLNQSPAHQVAEENSYEN</sequence>
<dbReference type="RefSeq" id="WP_047879191.1">
    <property type="nucleotide sequence ID" value="NZ_LDOT01000015.1"/>
</dbReference>
<dbReference type="Pfam" id="PF13748">
    <property type="entry name" value="ABC_membrane_3"/>
    <property type="match status" value="1"/>
</dbReference>
<dbReference type="InterPro" id="IPR036640">
    <property type="entry name" value="ABC1_TM_sf"/>
</dbReference>
<gene>
    <name evidence="7" type="ORF">ABT56_12380</name>
</gene>
<feature type="transmembrane region" description="Helical" evidence="5">
    <location>
        <begin position="21"/>
        <end position="45"/>
    </location>
</feature>
<feature type="transmembrane region" description="Helical" evidence="5">
    <location>
        <begin position="146"/>
        <end position="164"/>
    </location>
</feature>
<dbReference type="EMBL" id="LDOT01000015">
    <property type="protein sequence ID" value="KLV05176.1"/>
    <property type="molecule type" value="Genomic_DNA"/>
</dbReference>
<dbReference type="GO" id="GO:0140359">
    <property type="term" value="F:ABC-type transporter activity"/>
    <property type="evidence" value="ECO:0007669"/>
    <property type="project" value="InterPro"/>
</dbReference>
<evidence type="ECO:0000259" key="6">
    <source>
        <dbReference type="PROSITE" id="PS50929"/>
    </source>
</evidence>
<keyword evidence="2 5" id="KW-0812">Transmembrane</keyword>
<dbReference type="Proteomes" id="UP000036097">
    <property type="component" value="Unassembled WGS sequence"/>
</dbReference>
<organism evidence="7 8">
    <name type="scientific">Photobacterium aquae</name>
    <dbReference type="NCBI Taxonomy" id="1195763"/>
    <lineage>
        <taxon>Bacteria</taxon>
        <taxon>Pseudomonadati</taxon>
        <taxon>Pseudomonadota</taxon>
        <taxon>Gammaproteobacteria</taxon>
        <taxon>Vibrionales</taxon>
        <taxon>Vibrionaceae</taxon>
        <taxon>Photobacterium</taxon>
    </lineage>
</organism>
<dbReference type="SUPFAM" id="SSF90123">
    <property type="entry name" value="ABC transporter transmembrane region"/>
    <property type="match status" value="1"/>
</dbReference>
<evidence type="ECO:0000256" key="2">
    <source>
        <dbReference type="ARBA" id="ARBA00022692"/>
    </source>
</evidence>
<name>A0A0J1H026_9GAMM</name>
<evidence type="ECO:0000256" key="3">
    <source>
        <dbReference type="ARBA" id="ARBA00022989"/>
    </source>
</evidence>
<dbReference type="GO" id="GO:0005886">
    <property type="term" value="C:plasma membrane"/>
    <property type="evidence" value="ECO:0007669"/>
    <property type="project" value="UniProtKB-SubCell"/>
</dbReference>
<evidence type="ECO:0000313" key="7">
    <source>
        <dbReference type="EMBL" id="KLV05176.1"/>
    </source>
</evidence>
<dbReference type="GO" id="GO:0005524">
    <property type="term" value="F:ATP binding"/>
    <property type="evidence" value="ECO:0007669"/>
    <property type="project" value="InterPro"/>
</dbReference>
<evidence type="ECO:0000256" key="5">
    <source>
        <dbReference type="SAM" id="Phobius"/>
    </source>
</evidence>
<reference evidence="7 8" key="1">
    <citation type="submission" date="2015-05" db="EMBL/GenBank/DDBJ databases">
        <title>Photobacterium galathea sp. nov.</title>
        <authorList>
            <person name="Machado H."/>
            <person name="Gram L."/>
        </authorList>
    </citation>
    <scope>NUCLEOTIDE SEQUENCE [LARGE SCALE GENOMIC DNA]</scope>
    <source>
        <strain evidence="7 8">CGMCC 1.12159</strain>
    </source>
</reference>
<comment type="subcellular location">
    <subcellularLocation>
        <location evidence="1">Cell membrane</location>
        <topology evidence="1">Multi-pass membrane protein</topology>
    </subcellularLocation>
</comment>
<keyword evidence="3 5" id="KW-1133">Transmembrane helix</keyword>
<protein>
    <submittedName>
        <fullName evidence="7">ABC transporter permease</fullName>
    </submittedName>
</protein>
<feature type="domain" description="ABC transmembrane type-1" evidence="6">
    <location>
        <begin position="25"/>
        <end position="271"/>
    </location>
</feature>
<feature type="transmembrane region" description="Helical" evidence="5">
    <location>
        <begin position="57"/>
        <end position="76"/>
    </location>
</feature>
<dbReference type="AlphaFoldDB" id="A0A0J1H026"/>
<dbReference type="OrthoDB" id="8443255at2"/>
<proteinExistence type="predicted"/>
<dbReference type="PROSITE" id="PS50929">
    <property type="entry name" value="ABC_TM1F"/>
    <property type="match status" value="1"/>
</dbReference>
<keyword evidence="8" id="KW-1185">Reference proteome</keyword>
<dbReference type="PATRIC" id="fig|1195763.3.peg.2614"/>
<comment type="caution">
    <text evidence="7">The sequence shown here is derived from an EMBL/GenBank/DDBJ whole genome shotgun (WGS) entry which is preliminary data.</text>
</comment>
<feature type="transmembrane region" description="Helical" evidence="5">
    <location>
        <begin position="213"/>
        <end position="233"/>
    </location>
</feature>
<dbReference type="Gene3D" id="1.20.1560.10">
    <property type="entry name" value="ABC transporter type 1, transmembrane domain"/>
    <property type="match status" value="1"/>
</dbReference>
<evidence type="ECO:0000256" key="4">
    <source>
        <dbReference type="ARBA" id="ARBA00023136"/>
    </source>
</evidence>
<dbReference type="InterPro" id="IPR011527">
    <property type="entry name" value="ABC1_TM_dom"/>
</dbReference>